<dbReference type="GO" id="GO:0005886">
    <property type="term" value="C:plasma membrane"/>
    <property type="evidence" value="ECO:0007669"/>
    <property type="project" value="UniProtKB-SubCell"/>
</dbReference>
<evidence type="ECO:0000256" key="3">
    <source>
        <dbReference type="ARBA" id="ARBA00022448"/>
    </source>
</evidence>
<keyword evidence="5 8" id="KW-0812">Transmembrane</keyword>
<dbReference type="AlphaFoldDB" id="A0A2M6XSZ8"/>
<evidence type="ECO:0000256" key="4">
    <source>
        <dbReference type="ARBA" id="ARBA00022475"/>
    </source>
</evidence>
<feature type="transmembrane region" description="Helical" evidence="8">
    <location>
        <begin position="12"/>
        <end position="30"/>
    </location>
</feature>
<organism evidence="9 10">
    <name type="scientific">Candidatus Kuenenbacteria bacterium CG08_land_8_20_14_0_20_37_23</name>
    <dbReference type="NCBI Taxonomy" id="1974617"/>
    <lineage>
        <taxon>Bacteria</taxon>
        <taxon>Candidatus Kueneniibacteriota</taxon>
    </lineage>
</organism>
<dbReference type="PANTHER" id="PTHR21716">
    <property type="entry name" value="TRANSMEMBRANE PROTEIN"/>
    <property type="match status" value="1"/>
</dbReference>
<keyword evidence="3" id="KW-0813">Transport</keyword>
<dbReference type="InterPro" id="IPR002549">
    <property type="entry name" value="AI-2E-like"/>
</dbReference>
<dbReference type="Proteomes" id="UP000230586">
    <property type="component" value="Unassembled WGS sequence"/>
</dbReference>
<dbReference type="Pfam" id="PF01594">
    <property type="entry name" value="AI-2E_transport"/>
    <property type="match status" value="1"/>
</dbReference>
<keyword evidence="4" id="KW-1003">Cell membrane</keyword>
<feature type="transmembrane region" description="Helical" evidence="8">
    <location>
        <begin position="207"/>
        <end position="227"/>
    </location>
</feature>
<keyword evidence="7 8" id="KW-0472">Membrane</keyword>
<evidence type="ECO:0000313" key="10">
    <source>
        <dbReference type="Proteomes" id="UP000230586"/>
    </source>
</evidence>
<comment type="caution">
    <text evidence="9">The sequence shown here is derived from an EMBL/GenBank/DDBJ whole genome shotgun (WGS) entry which is preliminary data.</text>
</comment>
<dbReference type="PANTHER" id="PTHR21716:SF53">
    <property type="entry name" value="PERMEASE PERM-RELATED"/>
    <property type="match status" value="1"/>
</dbReference>
<feature type="transmembrane region" description="Helical" evidence="8">
    <location>
        <begin position="35"/>
        <end position="52"/>
    </location>
</feature>
<comment type="similarity">
    <text evidence="2">Belongs to the autoinducer-2 exporter (AI-2E) (TC 2.A.86) family.</text>
</comment>
<accession>A0A2M6XSZ8</accession>
<gene>
    <name evidence="9" type="ORF">COT27_01620</name>
</gene>
<dbReference type="EMBL" id="PEXX01000032">
    <property type="protein sequence ID" value="PIU10711.1"/>
    <property type="molecule type" value="Genomic_DNA"/>
</dbReference>
<evidence type="ECO:0000256" key="8">
    <source>
        <dbReference type="SAM" id="Phobius"/>
    </source>
</evidence>
<feature type="transmembrane region" description="Helical" evidence="8">
    <location>
        <begin position="64"/>
        <end position="85"/>
    </location>
</feature>
<evidence type="ECO:0000313" key="9">
    <source>
        <dbReference type="EMBL" id="PIU10711.1"/>
    </source>
</evidence>
<sequence>MPPAKTLPDISYVSIIKVIFVLLVTFFAYLIRDAIALLFISVIFAAAIGPWVDWLHRYKFPRGVSVLMIYIVLLALFSLVVVLMIPPITEQVGQIAGNIPAYYEKISIGVHTLQNQAVEGNAAISGDSIIGALESLSATLAQTTKSIFVTITSIFGGLFSLLIVLVITFYIVVEEDALKKFVKFITPGKYRSYSVDLIDRMQLKIGLWLRGQLFLCLIVGILAYFGLILLGVKYALVLALVAGIFEIIPYLGPWLGAVPAILVASSDSFWKVLLVAGLYLIIQQLENNIIVPKVMQKMVGLNPIIVIMAILVGAKIGGVVGALLGVPVAAAVGVYVSDFLKEKDGISL</sequence>
<evidence type="ECO:0000256" key="7">
    <source>
        <dbReference type="ARBA" id="ARBA00023136"/>
    </source>
</evidence>
<evidence type="ECO:0000256" key="2">
    <source>
        <dbReference type="ARBA" id="ARBA00009773"/>
    </source>
</evidence>
<name>A0A2M6XSZ8_9BACT</name>
<reference evidence="10" key="1">
    <citation type="submission" date="2017-09" db="EMBL/GenBank/DDBJ databases">
        <title>Depth-based differentiation of microbial function through sediment-hosted aquifers and enrichment of novel symbionts in the deep terrestrial subsurface.</title>
        <authorList>
            <person name="Probst A.J."/>
            <person name="Ladd B."/>
            <person name="Jarett J.K."/>
            <person name="Geller-Mcgrath D.E."/>
            <person name="Sieber C.M.K."/>
            <person name="Emerson J.B."/>
            <person name="Anantharaman K."/>
            <person name="Thomas B.C."/>
            <person name="Malmstrom R."/>
            <person name="Stieglmeier M."/>
            <person name="Klingl A."/>
            <person name="Woyke T."/>
            <person name="Ryan C.M."/>
            <person name="Banfield J.F."/>
        </authorList>
    </citation>
    <scope>NUCLEOTIDE SEQUENCE [LARGE SCALE GENOMIC DNA]</scope>
</reference>
<feature type="transmembrane region" description="Helical" evidence="8">
    <location>
        <begin position="234"/>
        <end position="252"/>
    </location>
</feature>
<proteinExistence type="inferred from homology"/>
<evidence type="ECO:0000256" key="5">
    <source>
        <dbReference type="ARBA" id="ARBA00022692"/>
    </source>
</evidence>
<evidence type="ECO:0000256" key="6">
    <source>
        <dbReference type="ARBA" id="ARBA00022989"/>
    </source>
</evidence>
<comment type="subcellular location">
    <subcellularLocation>
        <location evidence="1">Cell membrane</location>
        <topology evidence="1">Multi-pass membrane protein</topology>
    </subcellularLocation>
</comment>
<keyword evidence="6 8" id="KW-1133">Transmembrane helix</keyword>
<protein>
    <recommendedName>
        <fullName evidence="11">AI-2E family transporter</fullName>
    </recommendedName>
</protein>
<dbReference type="GO" id="GO:0055085">
    <property type="term" value="P:transmembrane transport"/>
    <property type="evidence" value="ECO:0007669"/>
    <property type="project" value="TreeGrafter"/>
</dbReference>
<feature type="transmembrane region" description="Helical" evidence="8">
    <location>
        <begin position="147"/>
        <end position="173"/>
    </location>
</feature>
<evidence type="ECO:0000256" key="1">
    <source>
        <dbReference type="ARBA" id="ARBA00004651"/>
    </source>
</evidence>
<evidence type="ECO:0008006" key="11">
    <source>
        <dbReference type="Google" id="ProtNLM"/>
    </source>
</evidence>